<evidence type="ECO:0000259" key="8">
    <source>
        <dbReference type="Pfam" id="PF00590"/>
    </source>
</evidence>
<organism evidence="9 10">
    <name type="scientific">Brockia lithotrophica</name>
    <dbReference type="NCBI Taxonomy" id="933949"/>
    <lineage>
        <taxon>Bacteria</taxon>
        <taxon>Bacillati</taxon>
        <taxon>Bacillota</taxon>
        <taxon>Bacilli</taxon>
        <taxon>Bacillales</taxon>
        <taxon>Bacillales Family X. Incertae Sedis</taxon>
        <taxon>Brockia</taxon>
    </lineage>
</organism>
<proteinExistence type="inferred from homology"/>
<dbReference type="HAMAP" id="MF_01877">
    <property type="entry name" value="16SrRNA_methyltr_I"/>
    <property type="match status" value="1"/>
</dbReference>
<dbReference type="GO" id="GO:0005737">
    <property type="term" value="C:cytoplasm"/>
    <property type="evidence" value="ECO:0007669"/>
    <property type="project" value="UniProtKB-SubCell"/>
</dbReference>
<evidence type="ECO:0000256" key="6">
    <source>
        <dbReference type="HAMAP-Rule" id="MF_01877"/>
    </source>
</evidence>
<dbReference type="InterPro" id="IPR008189">
    <property type="entry name" value="rRNA_ssu_MeTfrase_I"/>
</dbReference>
<dbReference type="PANTHER" id="PTHR46111">
    <property type="entry name" value="RIBOSOMAL RNA SMALL SUBUNIT METHYLTRANSFERASE I"/>
    <property type="match status" value="1"/>
</dbReference>
<evidence type="ECO:0000256" key="7">
    <source>
        <dbReference type="SAM" id="Phobius"/>
    </source>
</evidence>
<dbReference type="CDD" id="cd11648">
    <property type="entry name" value="RsmI"/>
    <property type="match status" value="1"/>
</dbReference>
<dbReference type="Proteomes" id="UP000244016">
    <property type="component" value="Unassembled WGS sequence"/>
</dbReference>
<name>A0A2T5G581_9BACL</name>
<keyword evidence="1 6" id="KW-0963">Cytoplasm</keyword>
<keyword evidence="7" id="KW-0812">Transmembrane</keyword>
<dbReference type="PANTHER" id="PTHR46111:SF1">
    <property type="entry name" value="RIBOSOMAL RNA SMALL SUBUNIT METHYLTRANSFERASE I"/>
    <property type="match status" value="1"/>
</dbReference>
<comment type="catalytic activity">
    <reaction evidence="6">
        <text>cytidine(1402) in 16S rRNA + S-adenosyl-L-methionine = 2'-O-methylcytidine(1402) in 16S rRNA + S-adenosyl-L-homocysteine + H(+)</text>
        <dbReference type="Rhea" id="RHEA:42924"/>
        <dbReference type="Rhea" id="RHEA-COMP:10285"/>
        <dbReference type="Rhea" id="RHEA-COMP:10286"/>
        <dbReference type="ChEBI" id="CHEBI:15378"/>
        <dbReference type="ChEBI" id="CHEBI:57856"/>
        <dbReference type="ChEBI" id="CHEBI:59789"/>
        <dbReference type="ChEBI" id="CHEBI:74495"/>
        <dbReference type="ChEBI" id="CHEBI:82748"/>
        <dbReference type="EC" id="2.1.1.198"/>
    </reaction>
</comment>
<keyword evidence="3 6" id="KW-0489">Methyltransferase</keyword>
<keyword evidence="7" id="KW-0472">Membrane</keyword>
<evidence type="ECO:0000256" key="1">
    <source>
        <dbReference type="ARBA" id="ARBA00022490"/>
    </source>
</evidence>
<comment type="subcellular location">
    <subcellularLocation>
        <location evidence="6">Cytoplasm</location>
    </subcellularLocation>
</comment>
<dbReference type="FunFam" id="3.40.1010.10:FF:000007">
    <property type="entry name" value="Ribosomal RNA small subunit methyltransferase I"/>
    <property type="match status" value="1"/>
</dbReference>
<comment type="similarity">
    <text evidence="6">Belongs to the methyltransferase superfamily. RsmI family.</text>
</comment>
<keyword evidence="2 6" id="KW-0698">rRNA processing</keyword>
<evidence type="ECO:0000256" key="5">
    <source>
        <dbReference type="ARBA" id="ARBA00022691"/>
    </source>
</evidence>
<dbReference type="PIRSF" id="PIRSF005917">
    <property type="entry name" value="MTase_YraL"/>
    <property type="match status" value="1"/>
</dbReference>
<comment type="function">
    <text evidence="6">Catalyzes the 2'-O-methylation of the ribose of cytidine 1402 (C1402) in 16S rRNA.</text>
</comment>
<dbReference type="FunFam" id="3.30.950.10:FF:000002">
    <property type="entry name" value="Ribosomal RNA small subunit methyltransferase I"/>
    <property type="match status" value="1"/>
</dbReference>
<evidence type="ECO:0000256" key="3">
    <source>
        <dbReference type="ARBA" id="ARBA00022603"/>
    </source>
</evidence>
<gene>
    <name evidence="6" type="primary">rsmI</name>
    <name evidence="9" type="ORF">BLITH_0154</name>
</gene>
<dbReference type="InterPro" id="IPR014777">
    <property type="entry name" value="4pyrrole_Mease_sub1"/>
</dbReference>
<keyword evidence="4 6" id="KW-0808">Transferase</keyword>
<accession>A0A2T5G581</accession>
<dbReference type="InterPro" id="IPR000878">
    <property type="entry name" value="4pyrrol_Mease"/>
</dbReference>
<feature type="domain" description="Tetrapyrrole methylase" evidence="8">
    <location>
        <begin position="17"/>
        <end position="217"/>
    </location>
</feature>
<evidence type="ECO:0000256" key="2">
    <source>
        <dbReference type="ARBA" id="ARBA00022552"/>
    </source>
</evidence>
<dbReference type="EC" id="2.1.1.198" evidence="6"/>
<dbReference type="InterPro" id="IPR014776">
    <property type="entry name" value="4pyrrole_Mease_sub2"/>
</dbReference>
<keyword evidence="7" id="KW-1133">Transmembrane helix</keyword>
<dbReference type="Gene3D" id="3.30.950.10">
    <property type="entry name" value="Methyltransferase, Cobalt-precorrin-4 Transmethylase, Domain 2"/>
    <property type="match status" value="1"/>
</dbReference>
<evidence type="ECO:0000313" key="9">
    <source>
        <dbReference type="EMBL" id="PTQ51328.1"/>
    </source>
</evidence>
<reference evidence="9 10" key="1">
    <citation type="submission" date="2017-08" db="EMBL/GenBank/DDBJ databases">
        <title>Burning lignite coal seam in the remote Altai Mountains harbors a hydrogen-driven thermophilic microbial community.</title>
        <authorList>
            <person name="Kadnikov V.V."/>
            <person name="Mardanov A.V."/>
            <person name="Ivasenko D."/>
            <person name="Beletsky A.V."/>
            <person name="Karnachuk O.V."/>
            <person name="Ravin N.V."/>
        </authorList>
    </citation>
    <scope>NUCLEOTIDE SEQUENCE [LARGE SCALE GENOMIC DNA]</scope>
    <source>
        <strain evidence="9">AL31</strain>
    </source>
</reference>
<feature type="transmembrane region" description="Helical" evidence="7">
    <location>
        <begin position="130"/>
        <end position="149"/>
    </location>
</feature>
<dbReference type="AlphaFoldDB" id="A0A2T5G581"/>
<dbReference type="Gene3D" id="3.40.1010.10">
    <property type="entry name" value="Cobalt-precorrin-4 Transmethylase, Domain 1"/>
    <property type="match status" value="1"/>
</dbReference>
<dbReference type="Pfam" id="PF00590">
    <property type="entry name" value="TP_methylase"/>
    <property type="match status" value="1"/>
</dbReference>
<keyword evidence="5 6" id="KW-0949">S-adenosyl-L-methionine</keyword>
<dbReference type="NCBIfam" id="TIGR00096">
    <property type="entry name" value="16S rRNA (cytidine(1402)-2'-O)-methyltransferase"/>
    <property type="match status" value="1"/>
</dbReference>
<dbReference type="EMBL" id="PEBW01000006">
    <property type="protein sequence ID" value="PTQ51328.1"/>
    <property type="molecule type" value="Genomic_DNA"/>
</dbReference>
<evidence type="ECO:0000313" key="10">
    <source>
        <dbReference type="Proteomes" id="UP000244016"/>
    </source>
</evidence>
<dbReference type="SUPFAM" id="SSF53790">
    <property type="entry name" value="Tetrapyrrole methylase"/>
    <property type="match status" value="1"/>
</dbReference>
<sequence length="306" mass="33699">MNHEGNAAAQGKAVHGTLFIVSTPIGNLEDLSARARRILAEVDLVACEDTRRTKALLAHLGLRKPLVSYHKDSPRRREEEILRALHAGKHVALVSDAGTPLLQDPGSELVRRALAEGVRVVPVPGPSAALAAWVASGLAGGPFLFYGFLPRRKGERRRVLTALRDFPYPIIFYEAPHRLHATIADLLDVFGDRPASLARELTKLHEEFRRGSLEELARWAETASVRGEVTLVVAGAAEEVPRGEEPRPRVEERLAEALACVERRTKEGMGAKDAAKEAAERFSLSARELYRRFHEKGKGERESPVS</sequence>
<comment type="caution">
    <text evidence="9">The sequence shown here is derived from an EMBL/GenBank/DDBJ whole genome shotgun (WGS) entry which is preliminary data.</text>
</comment>
<dbReference type="InterPro" id="IPR035996">
    <property type="entry name" value="4pyrrol_Methylase_sf"/>
</dbReference>
<dbReference type="GO" id="GO:0070677">
    <property type="term" value="F:rRNA (cytosine-2'-O-)-methyltransferase activity"/>
    <property type="evidence" value="ECO:0007669"/>
    <property type="project" value="UniProtKB-UniRule"/>
</dbReference>
<protein>
    <recommendedName>
        <fullName evidence="6">Ribosomal RNA small subunit methyltransferase I</fullName>
        <ecNumber evidence="6">2.1.1.198</ecNumber>
    </recommendedName>
    <alternativeName>
        <fullName evidence="6">16S rRNA 2'-O-ribose C1402 methyltransferase</fullName>
    </alternativeName>
    <alternativeName>
        <fullName evidence="6">rRNA (cytidine-2'-O-)-methyltransferase RsmI</fullName>
    </alternativeName>
</protein>
<evidence type="ECO:0000256" key="4">
    <source>
        <dbReference type="ARBA" id="ARBA00022679"/>
    </source>
</evidence>